<dbReference type="Proteomes" id="UP000005237">
    <property type="component" value="Unassembled WGS sequence"/>
</dbReference>
<feature type="transmembrane region" description="Helical" evidence="5">
    <location>
        <begin position="66"/>
        <end position="88"/>
    </location>
</feature>
<protein>
    <submittedName>
        <fullName evidence="7">MFS domain-containing protein</fullName>
    </submittedName>
</protein>
<feature type="transmembrane region" description="Helical" evidence="5">
    <location>
        <begin position="131"/>
        <end position="149"/>
    </location>
</feature>
<dbReference type="InterPro" id="IPR036259">
    <property type="entry name" value="MFS_trans_sf"/>
</dbReference>
<keyword evidence="4 5" id="KW-0472">Membrane</keyword>
<feature type="transmembrane region" description="Helical" evidence="5">
    <location>
        <begin position="100"/>
        <end position="119"/>
    </location>
</feature>
<sequence length="172" mass="18538">MKVSALENQSLTPRLLITSVVTTLAGGFHFGYLISAVNPLADILQQFMVENLRIRYSISLSSTELALVWSTLAGCLFAGAMLGAYISVWLLPRIGPRRTLLCAAVLLFMSTPVFGLAHFFELVELLPVSRIISGVGFAIGISAQGVYLTEISPGLFSDILGMKLCKFAPIAQ</sequence>
<feature type="transmembrane region" description="Helical" evidence="5">
    <location>
        <begin position="12"/>
        <end position="34"/>
    </location>
</feature>
<comment type="subcellular location">
    <subcellularLocation>
        <location evidence="1">Membrane</location>
        <topology evidence="1">Multi-pass membrane protein</topology>
    </subcellularLocation>
</comment>
<evidence type="ECO:0000256" key="2">
    <source>
        <dbReference type="ARBA" id="ARBA00022692"/>
    </source>
</evidence>
<dbReference type="EnsemblMetazoa" id="CJA40258.1">
    <property type="protein sequence ID" value="CJA40258.1"/>
    <property type="gene ID" value="WBGene00216106"/>
</dbReference>
<evidence type="ECO:0000256" key="4">
    <source>
        <dbReference type="ARBA" id="ARBA00023136"/>
    </source>
</evidence>
<keyword evidence="2 5" id="KW-0812">Transmembrane</keyword>
<feature type="domain" description="Major facilitator superfamily (MFS) profile" evidence="6">
    <location>
        <begin position="19"/>
        <end position="172"/>
    </location>
</feature>
<reference evidence="8" key="1">
    <citation type="submission" date="2010-08" db="EMBL/GenBank/DDBJ databases">
        <authorList>
            <consortium name="Caenorhabditis japonica Sequencing Consortium"/>
            <person name="Wilson R.K."/>
        </authorList>
    </citation>
    <scope>NUCLEOTIDE SEQUENCE [LARGE SCALE GENOMIC DNA]</scope>
    <source>
        <strain evidence="8">DF5081</strain>
    </source>
</reference>
<dbReference type="PANTHER" id="PTHR23503">
    <property type="entry name" value="SOLUTE CARRIER FAMILY 2"/>
    <property type="match status" value="1"/>
</dbReference>
<dbReference type="InterPro" id="IPR045263">
    <property type="entry name" value="GLUT"/>
</dbReference>
<dbReference type="GO" id="GO:0015149">
    <property type="term" value="F:hexose transmembrane transporter activity"/>
    <property type="evidence" value="ECO:0007669"/>
    <property type="project" value="TreeGrafter"/>
</dbReference>
<dbReference type="InterPro" id="IPR005828">
    <property type="entry name" value="MFS_sugar_transport-like"/>
</dbReference>
<keyword evidence="3 5" id="KW-1133">Transmembrane helix</keyword>
<dbReference type="InterPro" id="IPR020846">
    <property type="entry name" value="MFS_dom"/>
</dbReference>
<proteinExistence type="predicted"/>
<dbReference type="Pfam" id="PF00083">
    <property type="entry name" value="Sugar_tr"/>
    <property type="match status" value="1"/>
</dbReference>
<dbReference type="PANTHER" id="PTHR23503:SF106">
    <property type="entry name" value="MAJOR FACILITATOR SUPERFAMILY (MFS) PROFILE DOMAIN-CONTAINING PROTEIN"/>
    <property type="match status" value="1"/>
</dbReference>
<name>A0A8R1EPR0_CAEJA</name>
<keyword evidence="8" id="KW-1185">Reference proteome</keyword>
<evidence type="ECO:0000259" key="6">
    <source>
        <dbReference type="PROSITE" id="PS50850"/>
    </source>
</evidence>
<dbReference type="GO" id="GO:0016020">
    <property type="term" value="C:membrane"/>
    <property type="evidence" value="ECO:0007669"/>
    <property type="project" value="UniProtKB-SubCell"/>
</dbReference>
<dbReference type="AlphaFoldDB" id="A0A8R1EPR0"/>
<evidence type="ECO:0000256" key="1">
    <source>
        <dbReference type="ARBA" id="ARBA00004141"/>
    </source>
</evidence>
<dbReference type="Gene3D" id="1.20.1250.20">
    <property type="entry name" value="MFS general substrate transporter like domains"/>
    <property type="match status" value="1"/>
</dbReference>
<evidence type="ECO:0000256" key="3">
    <source>
        <dbReference type="ARBA" id="ARBA00022989"/>
    </source>
</evidence>
<dbReference type="SUPFAM" id="SSF103473">
    <property type="entry name" value="MFS general substrate transporter"/>
    <property type="match status" value="1"/>
</dbReference>
<evidence type="ECO:0000256" key="5">
    <source>
        <dbReference type="SAM" id="Phobius"/>
    </source>
</evidence>
<evidence type="ECO:0000313" key="7">
    <source>
        <dbReference type="EnsemblMetazoa" id="CJA40258.1"/>
    </source>
</evidence>
<organism evidence="7 8">
    <name type="scientific">Caenorhabditis japonica</name>
    <dbReference type="NCBI Taxonomy" id="281687"/>
    <lineage>
        <taxon>Eukaryota</taxon>
        <taxon>Metazoa</taxon>
        <taxon>Ecdysozoa</taxon>
        <taxon>Nematoda</taxon>
        <taxon>Chromadorea</taxon>
        <taxon>Rhabditida</taxon>
        <taxon>Rhabditina</taxon>
        <taxon>Rhabditomorpha</taxon>
        <taxon>Rhabditoidea</taxon>
        <taxon>Rhabditidae</taxon>
        <taxon>Peloderinae</taxon>
        <taxon>Caenorhabditis</taxon>
    </lineage>
</organism>
<evidence type="ECO:0000313" key="8">
    <source>
        <dbReference type="Proteomes" id="UP000005237"/>
    </source>
</evidence>
<accession>A0A8R1EPR0</accession>
<reference evidence="7" key="2">
    <citation type="submission" date="2022-06" db="UniProtKB">
        <authorList>
            <consortium name="EnsemblMetazoa"/>
        </authorList>
    </citation>
    <scope>IDENTIFICATION</scope>
    <source>
        <strain evidence="7">DF5081</strain>
    </source>
</reference>
<dbReference type="PROSITE" id="PS50850">
    <property type="entry name" value="MFS"/>
    <property type="match status" value="1"/>
</dbReference>